<dbReference type="RefSeq" id="WP_071899711.1">
    <property type="nucleotide sequence ID" value="NZ_MPIN01000004.1"/>
</dbReference>
<keyword evidence="2" id="KW-0805">Transcription regulation</keyword>
<dbReference type="PROSITE" id="PS50977">
    <property type="entry name" value="HTH_TETR_2"/>
    <property type="match status" value="1"/>
</dbReference>
<keyword evidence="4" id="KW-0804">Transcription</keyword>
<reference evidence="7 8" key="2">
    <citation type="submission" date="2016-12" db="EMBL/GenBank/DDBJ databases">
        <title>Draft Genome Sequence of Cystobacter ferrugineus Strain Cbfe23.</title>
        <authorList>
            <person name="Akbar S."/>
            <person name="Dowd S.E."/>
            <person name="Stevens D.C."/>
        </authorList>
    </citation>
    <scope>NUCLEOTIDE SEQUENCE [LARGE SCALE GENOMIC DNA]</scope>
    <source>
        <strain evidence="7 8">Cbfe23</strain>
    </source>
</reference>
<dbReference type="GO" id="GO:0003700">
    <property type="term" value="F:DNA-binding transcription factor activity"/>
    <property type="evidence" value="ECO:0007669"/>
    <property type="project" value="TreeGrafter"/>
</dbReference>
<evidence type="ECO:0000259" key="6">
    <source>
        <dbReference type="PROSITE" id="PS50977"/>
    </source>
</evidence>
<evidence type="ECO:0000313" key="8">
    <source>
        <dbReference type="Proteomes" id="UP000182229"/>
    </source>
</evidence>
<evidence type="ECO:0000256" key="2">
    <source>
        <dbReference type="ARBA" id="ARBA00023015"/>
    </source>
</evidence>
<dbReference type="EMBL" id="MPIN01000004">
    <property type="protein sequence ID" value="OJH39542.1"/>
    <property type="molecule type" value="Genomic_DNA"/>
</dbReference>
<feature type="DNA-binding region" description="H-T-H motif" evidence="5">
    <location>
        <begin position="36"/>
        <end position="55"/>
    </location>
</feature>
<dbReference type="InterPro" id="IPR050109">
    <property type="entry name" value="HTH-type_TetR-like_transc_reg"/>
</dbReference>
<sequence length="218" mass="23949">MPRTAEQFEQLKGERRQALLGVARRVFARKGLAAAKIGEIAAEMGISYGLVYHYFPHKESLFAAAIEDALQAWEAFFADVQRTPGTPWERLETVCTRMIQSVQESPETLLLVVRALTEDEAPRAVRDALARYKRHCHEQIAGLIAEGQRTGDVAPGAPLDIARALMALVQGLAISRAMDEHAPPLPLEVLLRLVKAGTPPAAETRRRAPASPSRLART</sequence>
<dbReference type="GO" id="GO:0000976">
    <property type="term" value="F:transcription cis-regulatory region binding"/>
    <property type="evidence" value="ECO:0007669"/>
    <property type="project" value="TreeGrafter"/>
</dbReference>
<keyword evidence="1" id="KW-0678">Repressor</keyword>
<reference evidence="8" key="1">
    <citation type="submission" date="2016-11" db="EMBL/GenBank/DDBJ databases">
        <authorList>
            <person name="Shukria A."/>
            <person name="Stevens D.C."/>
        </authorList>
    </citation>
    <scope>NUCLEOTIDE SEQUENCE [LARGE SCALE GENOMIC DNA]</scope>
    <source>
        <strain evidence="8">Cbfe23</strain>
    </source>
</reference>
<dbReference type="Proteomes" id="UP000182229">
    <property type="component" value="Unassembled WGS sequence"/>
</dbReference>
<evidence type="ECO:0000256" key="4">
    <source>
        <dbReference type="ARBA" id="ARBA00023163"/>
    </source>
</evidence>
<dbReference type="STRING" id="83449.BON30_18785"/>
<dbReference type="PANTHER" id="PTHR30055:SF234">
    <property type="entry name" value="HTH-TYPE TRANSCRIPTIONAL REGULATOR BETI"/>
    <property type="match status" value="1"/>
</dbReference>
<accession>A0A1L9BB99</accession>
<dbReference type="Gene3D" id="1.10.357.10">
    <property type="entry name" value="Tetracycline Repressor, domain 2"/>
    <property type="match status" value="1"/>
</dbReference>
<dbReference type="InterPro" id="IPR039538">
    <property type="entry name" value="BetI_C"/>
</dbReference>
<comment type="caution">
    <text evidence="7">The sequence shown here is derived from an EMBL/GenBank/DDBJ whole genome shotgun (WGS) entry which is preliminary data.</text>
</comment>
<dbReference type="InterPro" id="IPR036271">
    <property type="entry name" value="Tet_transcr_reg_TetR-rel_C_sf"/>
</dbReference>
<dbReference type="Pfam" id="PF13977">
    <property type="entry name" value="TetR_C_6"/>
    <property type="match status" value="1"/>
</dbReference>
<dbReference type="InterPro" id="IPR009057">
    <property type="entry name" value="Homeodomain-like_sf"/>
</dbReference>
<evidence type="ECO:0000256" key="5">
    <source>
        <dbReference type="PROSITE-ProRule" id="PRU00335"/>
    </source>
</evidence>
<evidence type="ECO:0000256" key="3">
    <source>
        <dbReference type="ARBA" id="ARBA00023125"/>
    </source>
</evidence>
<dbReference type="OrthoDB" id="9812484at2"/>
<proteinExistence type="predicted"/>
<dbReference type="Pfam" id="PF00440">
    <property type="entry name" value="TetR_N"/>
    <property type="match status" value="1"/>
</dbReference>
<dbReference type="InterPro" id="IPR001647">
    <property type="entry name" value="HTH_TetR"/>
</dbReference>
<dbReference type="PANTHER" id="PTHR30055">
    <property type="entry name" value="HTH-TYPE TRANSCRIPTIONAL REGULATOR RUTR"/>
    <property type="match status" value="1"/>
</dbReference>
<protein>
    <recommendedName>
        <fullName evidence="6">HTH tetR-type domain-containing protein</fullName>
    </recommendedName>
</protein>
<organism evidence="7 8">
    <name type="scientific">Cystobacter ferrugineus</name>
    <dbReference type="NCBI Taxonomy" id="83449"/>
    <lineage>
        <taxon>Bacteria</taxon>
        <taxon>Pseudomonadati</taxon>
        <taxon>Myxococcota</taxon>
        <taxon>Myxococcia</taxon>
        <taxon>Myxococcales</taxon>
        <taxon>Cystobacterineae</taxon>
        <taxon>Archangiaceae</taxon>
        <taxon>Cystobacter</taxon>
    </lineage>
</organism>
<dbReference type="SUPFAM" id="SSF46689">
    <property type="entry name" value="Homeodomain-like"/>
    <property type="match status" value="1"/>
</dbReference>
<gene>
    <name evidence="7" type="ORF">BON30_18785</name>
</gene>
<feature type="domain" description="HTH tetR-type" evidence="6">
    <location>
        <begin position="13"/>
        <end position="73"/>
    </location>
</feature>
<name>A0A1L9BB99_9BACT</name>
<keyword evidence="8" id="KW-1185">Reference proteome</keyword>
<keyword evidence="3 5" id="KW-0238">DNA-binding</keyword>
<dbReference type="SUPFAM" id="SSF48498">
    <property type="entry name" value="Tetracyclin repressor-like, C-terminal domain"/>
    <property type="match status" value="1"/>
</dbReference>
<evidence type="ECO:0000256" key="1">
    <source>
        <dbReference type="ARBA" id="ARBA00022491"/>
    </source>
</evidence>
<evidence type="ECO:0000313" key="7">
    <source>
        <dbReference type="EMBL" id="OJH39542.1"/>
    </source>
</evidence>
<dbReference type="PRINTS" id="PR00455">
    <property type="entry name" value="HTHTETR"/>
</dbReference>
<dbReference type="AlphaFoldDB" id="A0A1L9BB99"/>